<comment type="caution">
    <text evidence="3">The sequence shown here is derived from an EMBL/GenBank/DDBJ whole genome shotgun (WGS) entry which is preliminary data.</text>
</comment>
<dbReference type="EMBL" id="JTHP01000099">
    <property type="protein sequence ID" value="KJD42656.1"/>
    <property type="molecule type" value="Genomic_DNA"/>
</dbReference>
<feature type="chain" id="PRO_5002325973" evidence="1">
    <location>
        <begin position="28"/>
        <end position="285"/>
    </location>
</feature>
<dbReference type="GO" id="GO:0016853">
    <property type="term" value="F:isomerase activity"/>
    <property type="evidence" value="ECO:0007669"/>
    <property type="project" value="UniProtKB-KW"/>
</dbReference>
<feature type="domain" description="Copper amine oxidase-like N-terminal" evidence="2">
    <location>
        <begin position="52"/>
        <end position="149"/>
    </location>
</feature>
<keyword evidence="1" id="KW-0732">Signal</keyword>
<evidence type="ECO:0000259" key="2">
    <source>
        <dbReference type="Pfam" id="PF07833"/>
    </source>
</evidence>
<evidence type="ECO:0000313" key="4">
    <source>
        <dbReference type="Proteomes" id="UP000032534"/>
    </source>
</evidence>
<dbReference type="Pfam" id="PF07833">
    <property type="entry name" value="Cu_amine_oxidN1"/>
    <property type="match status" value="1"/>
</dbReference>
<keyword evidence="4" id="KW-1185">Reference proteome</keyword>
<protein>
    <submittedName>
        <fullName evidence="3">Peptidylprolyl isomerase</fullName>
    </submittedName>
</protein>
<organism evidence="3 4">
    <name type="scientific">Paenibacillus terrae</name>
    <dbReference type="NCBI Taxonomy" id="159743"/>
    <lineage>
        <taxon>Bacteria</taxon>
        <taxon>Bacillati</taxon>
        <taxon>Bacillota</taxon>
        <taxon>Bacilli</taxon>
        <taxon>Bacillales</taxon>
        <taxon>Paenibacillaceae</taxon>
        <taxon>Paenibacillus</taxon>
    </lineage>
</organism>
<dbReference type="PATRIC" id="fig|159743.3.peg.6005"/>
<evidence type="ECO:0000313" key="3">
    <source>
        <dbReference type="EMBL" id="KJD42656.1"/>
    </source>
</evidence>
<dbReference type="Gene3D" id="3.30.457.10">
    <property type="entry name" value="Copper amine oxidase-like, N-terminal domain"/>
    <property type="match status" value="1"/>
</dbReference>
<evidence type="ECO:0000256" key="1">
    <source>
        <dbReference type="SAM" id="SignalP"/>
    </source>
</evidence>
<sequence>MKLLKNISLFSILTVLLFSLSISNADAKGNVTVIKSPVILKINQYYILYTSPDVPYIDKQQRFMIPLRAVSELLGAKVDYDAVNKKSTVSWENKNVEVTINSNNVKYNGNNTKIDTVPVLKEKQVFIPAKVLLDGLNIKGSWEDQLLTITDTKFKKSKVISYLEGGYDLNPIPLSTDINTNKIRPLSYELTLPTADSNPRIAKITVEARNISGKDLKIGSEDLRPTFITDISYQYDKQDRDRPAVQKGAIFKRTWNNIDLSSTSSSNNYQYNPLKYIIVVGNVTD</sequence>
<name>A0A0D7WU00_9BACL</name>
<dbReference type="SUPFAM" id="SSF55383">
    <property type="entry name" value="Copper amine oxidase, domain N"/>
    <property type="match status" value="1"/>
</dbReference>
<feature type="signal peptide" evidence="1">
    <location>
        <begin position="1"/>
        <end position="27"/>
    </location>
</feature>
<keyword evidence="3" id="KW-0413">Isomerase</keyword>
<dbReference type="Proteomes" id="UP000032534">
    <property type="component" value="Unassembled WGS sequence"/>
</dbReference>
<dbReference type="OrthoDB" id="2649379at2"/>
<dbReference type="InterPro" id="IPR036582">
    <property type="entry name" value="Mao_N_sf"/>
</dbReference>
<dbReference type="InterPro" id="IPR012854">
    <property type="entry name" value="Cu_amine_oxidase-like_N"/>
</dbReference>
<dbReference type="RefSeq" id="WP_044649020.1">
    <property type="nucleotide sequence ID" value="NZ_JTHP01000099.1"/>
</dbReference>
<gene>
    <name evidence="3" type="ORF">QD47_26980</name>
</gene>
<accession>A0A0D7WU00</accession>
<proteinExistence type="predicted"/>
<reference evidence="3 4" key="1">
    <citation type="submission" date="2014-11" db="EMBL/GenBank/DDBJ databases">
        <title>Draft Genome Sequences of Paenibacillus polymyxa NRRL B-30509 and Paenibacillus terrae NRRL B-30644, Strains from a Poultry Environment that Produce Tridecaptin A and Paenicidins.</title>
        <authorList>
            <person name="van Belkum M.J."/>
            <person name="Lohans C.T."/>
            <person name="Vederas J.C."/>
        </authorList>
    </citation>
    <scope>NUCLEOTIDE SEQUENCE [LARGE SCALE GENOMIC DNA]</scope>
    <source>
        <strain evidence="3 4">NRRL B-30644</strain>
    </source>
</reference>
<dbReference type="AlphaFoldDB" id="A0A0D7WU00"/>